<dbReference type="Proteomes" id="UP001240639">
    <property type="component" value="Unassembled WGS sequence"/>
</dbReference>
<evidence type="ECO:0000313" key="6">
    <source>
        <dbReference type="Proteomes" id="UP001240639"/>
    </source>
</evidence>
<protein>
    <submittedName>
        <fullName evidence="5">UDP-N-acetyl-D-mannosamine dehydrogenase</fullName>
        <ecNumber evidence="5">1.1.1.336</ecNumber>
    </submittedName>
</protein>
<dbReference type="Pfam" id="PF00984">
    <property type="entry name" value="UDPG_MGDP_dh"/>
    <property type="match status" value="1"/>
</dbReference>
<dbReference type="InterPro" id="IPR028359">
    <property type="entry name" value="UDP_ManNAc/GlcNAc_DH"/>
</dbReference>
<evidence type="ECO:0000256" key="3">
    <source>
        <dbReference type="PIRNR" id="PIRNR000124"/>
    </source>
</evidence>
<dbReference type="EMBL" id="JAVAIM010000001">
    <property type="protein sequence ID" value="MDP4575531.1"/>
    <property type="molecule type" value="Genomic_DNA"/>
</dbReference>
<dbReference type="PANTHER" id="PTHR43491:SF1">
    <property type="entry name" value="UDP-N-ACETYL-D-MANNOSAMINE DEHYDROGENASE"/>
    <property type="match status" value="1"/>
</dbReference>
<dbReference type="GO" id="GO:0089714">
    <property type="term" value="F:UDP-N-acetyl-D-mannosamine dehydrogenase activity"/>
    <property type="evidence" value="ECO:0007669"/>
    <property type="project" value="UniProtKB-EC"/>
</dbReference>
<dbReference type="SMART" id="SM00984">
    <property type="entry name" value="UDPG_MGDP_dh_C"/>
    <property type="match status" value="1"/>
</dbReference>
<proteinExistence type="inferred from homology"/>
<evidence type="ECO:0000256" key="1">
    <source>
        <dbReference type="ARBA" id="ARBA00023002"/>
    </source>
</evidence>
<evidence type="ECO:0000256" key="2">
    <source>
        <dbReference type="ARBA" id="ARBA00023027"/>
    </source>
</evidence>
<dbReference type="InterPro" id="IPR008927">
    <property type="entry name" value="6-PGluconate_DH-like_C_sf"/>
</dbReference>
<keyword evidence="6" id="KW-1185">Reference proteome</keyword>
<dbReference type="InterPro" id="IPR001732">
    <property type="entry name" value="UDP-Glc/GDP-Man_DH_N"/>
</dbReference>
<accession>A0ABT9HQV6</accession>
<dbReference type="Gene3D" id="1.20.5.100">
    <property type="entry name" value="Cytochrome c1, transmembrane anchor, C-terminal"/>
    <property type="match status" value="1"/>
</dbReference>
<dbReference type="InterPro" id="IPR014027">
    <property type="entry name" value="UDP-Glc/GDP-Man_DH_C"/>
</dbReference>
<dbReference type="SUPFAM" id="SSF52413">
    <property type="entry name" value="UDP-glucose/GDP-mannose dehydrogenase C-terminal domain"/>
    <property type="match status" value="1"/>
</dbReference>
<name>A0ABT9HQV6_9SPHN</name>
<dbReference type="PIRSF" id="PIRSF500136">
    <property type="entry name" value="UDP_ManNAc_DH"/>
    <property type="match status" value="1"/>
</dbReference>
<dbReference type="InterPro" id="IPR017476">
    <property type="entry name" value="UDP-Glc/GDP-Man"/>
</dbReference>
<dbReference type="EC" id="1.1.1.336" evidence="5"/>
<dbReference type="InterPro" id="IPR036291">
    <property type="entry name" value="NAD(P)-bd_dom_sf"/>
</dbReference>
<organism evidence="5 6">
    <name type="scientific">Qipengyuania profundimaris</name>
    <dbReference type="NCBI Taxonomy" id="3067652"/>
    <lineage>
        <taxon>Bacteria</taxon>
        <taxon>Pseudomonadati</taxon>
        <taxon>Pseudomonadota</taxon>
        <taxon>Alphaproteobacteria</taxon>
        <taxon>Sphingomonadales</taxon>
        <taxon>Erythrobacteraceae</taxon>
        <taxon>Qipengyuania</taxon>
    </lineage>
</organism>
<dbReference type="Pfam" id="PF03720">
    <property type="entry name" value="UDPG_MGDP_dh_C"/>
    <property type="match status" value="1"/>
</dbReference>
<reference evidence="5 6" key="1">
    <citation type="submission" date="2023-08" db="EMBL/GenBank/DDBJ databases">
        <title>genomic of G39.</title>
        <authorList>
            <person name="Wang Y."/>
        </authorList>
    </citation>
    <scope>NUCLEOTIDE SEQUENCE [LARGE SCALE GENOMIC DNA]</scope>
    <source>
        <strain evidence="5 6">G39</strain>
    </source>
</reference>
<dbReference type="SUPFAM" id="SSF48179">
    <property type="entry name" value="6-phosphogluconate dehydrogenase C-terminal domain-like"/>
    <property type="match status" value="1"/>
</dbReference>
<keyword evidence="1 5" id="KW-0560">Oxidoreductase</keyword>
<keyword evidence="2" id="KW-0520">NAD</keyword>
<comment type="similarity">
    <text evidence="3">Belongs to the UDP-glucose/GDP-mannose dehydrogenase family.</text>
</comment>
<dbReference type="PIRSF" id="PIRSF000124">
    <property type="entry name" value="UDPglc_GDPman_dh"/>
    <property type="match status" value="1"/>
</dbReference>
<feature type="domain" description="UDP-glucose/GDP-mannose dehydrogenase C-terminal" evidence="4">
    <location>
        <begin position="318"/>
        <end position="416"/>
    </location>
</feature>
<gene>
    <name evidence="5" type="primary">wecC</name>
    <name evidence="5" type="ORF">Q9K02_10320</name>
</gene>
<dbReference type="InterPro" id="IPR036220">
    <property type="entry name" value="UDP-Glc/GDP-Man_DH_C_sf"/>
</dbReference>
<evidence type="ECO:0000259" key="4">
    <source>
        <dbReference type="SMART" id="SM00984"/>
    </source>
</evidence>
<dbReference type="NCBIfam" id="TIGR03026">
    <property type="entry name" value="NDP-sugDHase"/>
    <property type="match status" value="1"/>
</dbReference>
<dbReference type="PANTHER" id="PTHR43491">
    <property type="entry name" value="UDP-N-ACETYL-D-MANNOSAMINE DEHYDROGENASE"/>
    <property type="match status" value="1"/>
</dbReference>
<evidence type="ECO:0000313" key="5">
    <source>
        <dbReference type="EMBL" id="MDP4575531.1"/>
    </source>
</evidence>
<dbReference type="Pfam" id="PF03721">
    <property type="entry name" value="UDPG_MGDP_dh_N"/>
    <property type="match status" value="1"/>
</dbReference>
<dbReference type="Gene3D" id="3.40.50.720">
    <property type="entry name" value="NAD(P)-binding Rossmann-like Domain"/>
    <property type="match status" value="2"/>
</dbReference>
<dbReference type="InterPro" id="IPR014026">
    <property type="entry name" value="UDP-Glc/GDP-Man_DH_dimer"/>
</dbReference>
<comment type="caution">
    <text evidence="5">The sequence shown here is derived from an EMBL/GenBank/DDBJ whole genome shotgun (WGS) entry which is preliminary data.</text>
</comment>
<dbReference type="NCBIfam" id="NF008286">
    <property type="entry name" value="PRK11064.1"/>
    <property type="match status" value="1"/>
</dbReference>
<dbReference type="RefSeq" id="WP_305933499.1">
    <property type="nucleotide sequence ID" value="NZ_JAVAIM010000001.1"/>
</dbReference>
<sequence>MRNDEYDVVVFGLGYIGLPTASIIASSGLRVCGVDVSERVVDTINRGAIHIEEKDLDQLVERVVKDKMLCASLNAPQAQFHVIAVPTPLLEDNTPGLDYVMSAVEAIAPKLRPGDCIILESTSPVGTTDEVAKLIAQRRPDLGVPGNTHGPADIAIAYCPERVLPGKIIAELRSNDRVIGGMTPDCSTKARRLYARFVEGICFETDARSAEMVKLVENSFRDVNIAFANELSLVADRFDINVWEVIRLANRHPRVNVLQPGPGVGGHCIAVDPWFLVAAAPEETPLIRTARQVNLHKTKHVIEGLCAMAKAQPTGKVAVLGLAFKPDIDDFRESPALEIAEHLAGEIGDRMLVVEPFATELPARLQQFSAKLVSLDEALEAAETVAILVDHTDFKHLSLSDFAGKQVYDTRGLLQR</sequence>
<dbReference type="SUPFAM" id="SSF51735">
    <property type="entry name" value="NAD(P)-binding Rossmann-fold domains"/>
    <property type="match status" value="1"/>
</dbReference>